<dbReference type="Gene3D" id="3.40.50.2300">
    <property type="match status" value="1"/>
</dbReference>
<dbReference type="InterPro" id="IPR052893">
    <property type="entry name" value="TCS_response_regulator"/>
</dbReference>
<evidence type="ECO:0000313" key="4">
    <source>
        <dbReference type="Proteomes" id="UP001060414"/>
    </source>
</evidence>
<feature type="modified residue" description="4-aspartylphosphate" evidence="1">
    <location>
        <position position="66"/>
    </location>
</feature>
<proteinExistence type="predicted"/>
<accession>A0ABY5ZG47</accession>
<dbReference type="PANTHER" id="PTHR44520">
    <property type="entry name" value="RESPONSE REGULATOR RCP1-RELATED"/>
    <property type="match status" value="1"/>
</dbReference>
<feature type="domain" description="Response regulatory" evidence="2">
    <location>
        <begin position="5"/>
        <end position="133"/>
    </location>
</feature>
<dbReference type="SUPFAM" id="SSF52172">
    <property type="entry name" value="CheY-like"/>
    <property type="match status" value="1"/>
</dbReference>
<evidence type="ECO:0000256" key="1">
    <source>
        <dbReference type="PROSITE-ProRule" id="PRU00169"/>
    </source>
</evidence>
<dbReference type="SMART" id="SM00448">
    <property type="entry name" value="REC"/>
    <property type="match status" value="1"/>
</dbReference>
<sequence length="145" mass="16388">MSDKIILLVEDNPDDIALTLRAMKKNNIANEVVVARDGAEALDWLFGEGVHAGRDPFVLPLLVMLDLNLPKVDGIEVLRRIRACERTRFLPVVALTTSSEQRDIAACYDQGVNSYIQKPVDFQSFIEAVRQLGMYWLILNKVPYE</sequence>
<dbReference type="PANTHER" id="PTHR44520:SF1">
    <property type="entry name" value="TWO-COMPONENT SYSTEM REGULATORY PROTEIN"/>
    <property type="match status" value="1"/>
</dbReference>
<dbReference type="InterPro" id="IPR001789">
    <property type="entry name" value="Sig_transdc_resp-reg_receiver"/>
</dbReference>
<evidence type="ECO:0000259" key="2">
    <source>
        <dbReference type="PROSITE" id="PS50110"/>
    </source>
</evidence>
<keyword evidence="4" id="KW-1185">Reference proteome</keyword>
<organism evidence="3 4">
    <name type="scientific">Geoalkalibacter halelectricus</name>
    <dbReference type="NCBI Taxonomy" id="2847045"/>
    <lineage>
        <taxon>Bacteria</taxon>
        <taxon>Pseudomonadati</taxon>
        <taxon>Thermodesulfobacteriota</taxon>
        <taxon>Desulfuromonadia</taxon>
        <taxon>Desulfuromonadales</taxon>
        <taxon>Geoalkalibacteraceae</taxon>
        <taxon>Geoalkalibacter</taxon>
    </lineage>
</organism>
<protein>
    <submittedName>
        <fullName evidence="3">Response regulator</fullName>
    </submittedName>
</protein>
<dbReference type="InterPro" id="IPR011006">
    <property type="entry name" value="CheY-like_superfamily"/>
</dbReference>
<gene>
    <name evidence="3" type="ORF">L9S41_10230</name>
</gene>
<dbReference type="RefSeq" id="WP_260746425.1">
    <property type="nucleotide sequence ID" value="NZ_CP092109.1"/>
</dbReference>
<dbReference type="PROSITE" id="PS50110">
    <property type="entry name" value="RESPONSE_REGULATORY"/>
    <property type="match status" value="1"/>
</dbReference>
<dbReference type="Proteomes" id="UP001060414">
    <property type="component" value="Chromosome"/>
</dbReference>
<dbReference type="CDD" id="cd17557">
    <property type="entry name" value="REC_Rcp-like"/>
    <property type="match status" value="1"/>
</dbReference>
<reference evidence="3" key="1">
    <citation type="journal article" date="2022" name="Environ. Microbiol.">
        <title>Geoalkalibacter halelectricus SAP #1 sp. nov. possessing extracellular electron transfer and mineral#reducing capabilities from a haloalkaline environment.</title>
        <authorList>
            <person name="Yadav S."/>
            <person name="Singh R."/>
            <person name="Sundharam S.S."/>
            <person name="Chaudhary S."/>
            <person name="Krishnamurthi S."/>
            <person name="Patil S.A."/>
        </authorList>
    </citation>
    <scope>NUCLEOTIDE SEQUENCE</scope>
    <source>
        <strain evidence="3">SAP-1</strain>
    </source>
</reference>
<evidence type="ECO:0000313" key="3">
    <source>
        <dbReference type="EMBL" id="UWZ78076.1"/>
    </source>
</evidence>
<dbReference type="EMBL" id="CP092109">
    <property type="protein sequence ID" value="UWZ78076.1"/>
    <property type="molecule type" value="Genomic_DNA"/>
</dbReference>
<dbReference type="Pfam" id="PF00072">
    <property type="entry name" value="Response_reg"/>
    <property type="match status" value="1"/>
</dbReference>
<keyword evidence="1" id="KW-0597">Phosphoprotein</keyword>
<name>A0ABY5ZG47_9BACT</name>